<dbReference type="PANTHER" id="PTHR33240">
    <property type="entry name" value="OS08G0508500 PROTEIN"/>
    <property type="match status" value="1"/>
</dbReference>
<reference evidence="2" key="2">
    <citation type="journal article" date="2015" name="Data Brief">
        <title>Shoot transcriptome of the giant reed, Arundo donax.</title>
        <authorList>
            <person name="Barrero R.A."/>
            <person name="Guerrero F.D."/>
            <person name="Moolhuijzen P."/>
            <person name="Goolsby J.A."/>
            <person name="Tidwell J."/>
            <person name="Bellgard S.E."/>
            <person name="Bellgard M.I."/>
        </authorList>
    </citation>
    <scope>NUCLEOTIDE SEQUENCE</scope>
    <source>
        <tissue evidence="2">Shoot tissue taken approximately 20 cm above the soil surface</tissue>
    </source>
</reference>
<name>A0A0A8Z6N1_ARUDO</name>
<dbReference type="EMBL" id="GBRH01263434">
    <property type="protein sequence ID" value="JAD34461.1"/>
    <property type="molecule type" value="Transcribed_RNA"/>
</dbReference>
<dbReference type="AlphaFoldDB" id="A0A0A8Z6N1"/>
<dbReference type="CDD" id="cd00303">
    <property type="entry name" value="retropepsin_like"/>
    <property type="match status" value="1"/>
</dbReference>
<dbReference type="PANTHER" id="PTHR33240:SF15">
    <property type="entry name" value="GAG-PRO-LIKE PROTEIN"/>
    <property type="match status" value="1"/>
</dbReference>
<evidence type="ECO:0000256" key="1">
    <source>
        <dbReference type="SAM" id="MobiDB-lite"/>
    </source>
</evidence>
<reference evidence="2" key="1">
    <citation type="submission" date="2014-09" db="EMBL/GenBank/DDBJ databases">
        <authorList>
            <person name="Magalhaes I.L.F."/>
            <person name="Oliveira U."/>
            <person name="Santos F.R."/>
            <person name="Vidigal T.H.D.A."/>
            <person name="Brescovit A.D."/>
            <person name="Santos A.J."/>
        </authorList>
    </citation>
    <scope>NUCLEOTIDE SEQUENCE</scope>
    <source>
        <tissue evidence="2">Shoot tissue taken approximately 20 cm above the soil surface</tissue>
    </source>
</reference>
<sequence length="193" mass="21159">MRASACIPEATKGLHMPHQPRRNSSSGDSLSMISRADSIFARRLRPMDYPHKDAFVMTANIQGSDVHHILRDGGSSTDVIFVSAFDQMGILQTQHQPTDNPLLGFGGEPVHAIGSIKLKVSFEQEDMCGMEDVLFDVVDIPSEGSQGEDTSEAFVPPKWVPKARPEGDMKQVTLCKDKLDQKVLIAADLNLDV</sequence>
<proteinExistence type="predicted"/>
<feature type="region of interest" description="Disordered" evidence="1">
    <location>
        <begin position="1"/>
        <end position="30"/>
    </location>
</feature>
<accession>A0A0A8Z6N1</accession>
<organism evidence="2">
    <name type="scientific">Arundo donax</name>
    <name type="common">Giant reed</name>
    <name type="synonym">Donax arundinaceus</name>
    <dbReference type="NCBI Taxonomy" id="35708"/>
    <lineage>
        <taxon>Eukaryota</taxon>
        <taxon>Viridiplantae</taxon>
        <taxon>Streptophyta</taxon>
        <taxon>Embryophyta</taxon>
        <taxon>Tracheophyta</taxon>
        <taxon>Spermatophyta</taxon>
        <taxon>Magnoliopsida</taxon>
        <taxon>Liliopsida</taxon>
        <taxon>Poales</taxon>
        <taxon>Poaceae</taxon>
        <taxon>PACMAD clade</taxon>
        <taxon>Arundinoideae</taxon>
        <taxon>Arundineae</taxon>
        <taxon>Arundo</taxon>
    </lineage>
</organism>
<protein>
    <submittedName>
        <fullName evidence="2">Uncharacterized protein</fullName>
    </submittedName>
</protein>
<evidence type="ECO:0000313" key="2">
    <source>
        <dbReference type="EMBL" id="JAD34461.1"/>
    </source>
</evidence>